<dbReference type="PANTHER" id="PTHR36454">
    <property type="entry name" value="LMO2823 PROTEIN"/>
    <property type="match status" value="1"/>
</dbReference>
<organism evidence="1 2">
    <name type="scientific">Desulfosudis oleivorans (strain DSM 6200 / JCM 39069 / Hxd3)</name>
    <name type="common">Desulfococcus oleovorans</name>
    <dbReference type="NCBI Taxonomy" id="96561"/>
    <lineage>
        <taxon>Bacteria</taxon>
        <taxon>Pseudomonadati</taxon>
        <taxon>Thermodesulfobacteriota</taxon>
        <taxon>Desulfobacteria</taxon>
        <taxon>Desulfobacterales</taxon>
        <taxon>Desulfosudaceae</taxon>
        <taxon>Desulfosudis</taxon>
    </lineage>
</organism>
<name>A8ZYC9_DESOH</name>
<accession>A8ZYC9</accession>
<evidence type="ECO:0008006" key="3">
    <source>
        <dbReference type="Google" id="ProtNLM"/>
    </source>
</evidence>
<dbReference type="eggNOG" id="COG4198">
    <property type="taxonomic scope" value="Bacteria"/>
</dbReference>
<dbReference type="PANTHER" id="PTHR36454:SF1">
    <property type="entry name" value="DUF1015 DOMAIN-CONTAINING PROTEIN"/>
    <property type="match status" value="1"/>
</dbReference>
<dbReference type="RefSeq" id="WP_012176265.1">
    <property type="nucleotide sequence ID" value="NC_009943.1"/>
</dbReference>
<dbReference type="InterPro" id="IPR008323">
    <property type="entry name" value="UCP033563"/>
</dbReference>
<dbReference type="EMBL" id="CP000859">
    <property type="protein sequence ID" value="ABW68654.1"/>
    <property type="molecule type" value="Genomic_DNA"/>
</dbReference>
<dbReference type="Pfam" id="PF06245">
    <property type="entry name" value="DUF1015"/>
    <property type="match status" value="1"/>
</dbReference>
<dbReference type="PIRSF" id="PIRSF033563">
    <property type="entry name" value="UCP033563"/>
    <property type="match status" value="1"/>
</dbReference>
<dbReference type="KEGG" id="dol:Dole_2851"/>
<dbReference type="STRING" id="96561.Dole_2851"/>
<reference evidence="1 2" key="1">
    <citation type="submission" date="2007-10" db="EMBL/GenBank/DDBJ databases">
        <title>Complete sequence of Desulfococcus oleovorans Hxd3.</title>
        <authorList>
            <consortium name="US DOE Joint Genome Institute"/>
            <person name="Copeland A."/>
            <person name="Lucas S."/>
            <person name="Lapidus A."/>
            <person name="Barry K."/>
            <person name="Glavina del Rio T."/>
            <person name="Dalin E."/>
            <person name="Tice H."/>
            <person name="Pitluck S."/>
            <person name="Kiss H."/>
            <person name="Brettin T."/>
            <person name="Bruce D."/>
            <person name="Detter J.C."/>
            <person name="Han C."/>
            <person name="Schmutz J."/>
            <person name="Larimer F."/>
            <person name="Land M."/>
            <person name="Hauser L."/>
            <person name="Kyrpides N."/>
            <person name="Kim E."/>
            <person name="Wawrik B."/>
            <person name="Richardson P."/>
        </authorList>
    </citation>
    <scope>NUCLEOTIDE SEQUENCE [LARGE SCALE GENOMIC DNA]</scope>
    <source>
        <strain evidence="2">DSM 6200 / JCM 39069 / Hxd3</strain>
    </source>
</reference>
<protein>
    <recommendedName>
        <fullName evidence="3">DUF1015 domain-containing protein</fullName>
    </recommendedName>
</protein>
<dbReference type="HOGENOM" id="CLU_031277_2_0_7"/>
<proteinExistence type="predicted"/>
<dbReference type="AlphaFoldDB" id="A8ZYC9"/>
<gene>
    <name evidence="1" type="ordered locus">Dole_2851</name>
</gene>
<evidence type="ECO:0000313" key="2">
    <source>
        <dbReference type="Proteomes" id="UP000008561"/>
    </source>
</evidence>
<evidence type="ECO:0000313" key="1">
    <source>
        <dbReference type="EMBL" id="ABW68654.1"/>
    </source>
</evidence>
<keyword evidence="2" id="KW-1185">Reference proteome</keyword>
<sequence>MARVVPLRGILYNPEKTGGFGNVVSPPYDVISAGYQKVLCDRHPHNVVRLILGEPGENAGETPRFYGASAQRFEEWRAQGILAQDSEPAFYLSSVTFSVEQQTYTRYGIIAEVGLEPFERGIILPHERTSSKVKADRLLLTKATKANFSPIFSLFSDDDNRVLNLVKQATGGNTPDASFVDDRGEKQCLWRITDKAVQQEISRAMADKQLFIADGHHRYETALAYRQWVADQTPDFSDRHPADYVLMYLSSMADPGLVILPAHRLLKGVAPARRDRFLEEASACFDIQTIPVTGADLSAARKELMGQLQADTANNTIGCAIGGKDAFYLLTPKPRVMETVFSGEVPPVLRTLDVTVLTRLILIQILGYPLADLDDEHVLAYTSIAGEAFDAVASGDCDMAFLLNPTTNDQMKAVAGAGEIMPRKSTFYYPKVFAGLVLSSKAGTR</sequence>
<dbReference type="OrthoDB" id="9781616at2"/>
<dbReference type="Proteomes" id="UP000008561">
    <property type="component" value="Chromosome"/>
</dbReference>